<comment type="caution">
    <text evidence="2">The sequence shown here is derived from an EMBL/GenBank/DDBJ whole genome shotgun (WGS) entry which is preliminary data.</text>
</comment>
<accession>A0ABQ9XWC4</accession>
<reference evidence="2 3" key="1">
    <citation type="journal article" date="2022" name="bioRxiv">
        <title>Genomics of Preaxostyla Flagellates Illuminates Evolutionary Transitions and the Path Towards Mitochondrial Loss.</title>
        <authorList>
            <person name="Novak L.V.F."/>
            <person name="Treitli S.C."/>
            <person name="Pyrih J."/>
            <person name="Halakuc P."/>
            <person name="Pipaliya S.V."/>
            <person name="Vacek V."/>
            <person name="Brzon O."/>
            <person name="Soukal P."/>
            <person name="Eme L."/>
            <person name="Dacks J.B."/>
            <person name="Karnkowska A."/>
            <person name="Elias M."/>
            <person name="Hampl V."/>
        </authorList>
    </citation>
    <scope>NUCLEOTIDE SEQUENCE [LARGE SCALE GENOMIC DNA]</scope>
    <source>
        <strain evidence="2">NAU3</strain>
        <tissue evidence="2">Gut</tissue>
    </source>
</reference>
<dbReference type="Proteomes" id="UP001281761">
    <property type="component" value="Unassembled WGS sequence"/>
</dbReference>
<feature type="compositionally biased region" description="Basic and acidic residues" evidence="1">
    <location>
        <begin position="286"/>
        <end position="296"/>
    </location>
</feature>
<gene>
    <name evidence="2" type="ORF">BLNAU_9307</name>
</gene>
<proteinExistence type="predicted"/>
<evidence type="ECO:0000256" key="1">
    <source>
        <dbReference type="SAM" id="MobiDB-lite"/>
    </source>
</evidence>
<evidence type="ECO:0000313" key="3">
    <source>
        <dbReference type="Proteomes" id="UP001281761"/>
    </source>
</evidence>
<sequence>MKNEETGGAVVESAVTLDGLGVVITDGGKNECCSSVSVGLNAGLNQKQVDEKIILWIVNSSHFSLFDCEIHSDFNPTSPLPHTILIVPPPVDADGRLIDISRISILPFTKYTIYFPVIPPSEPIRSSTSSILPFHFLPSTSTSSDPTHILLPKCEGVPLVLGESGSEQLLPVLLSSTSPDYCFAIQGLSLTNTTTVQASPSSPDGAGTLRVERLWLSLVDWNPNEFDCAREDVKKQLMSSVSMFYAWRAGMEEHEIAETRISKGEMLATSNRLRPVANSDVPAKQFSDEREGRGESVDSEGDVVERGDLILFHAGLKEEEVRKKGQKRIGYEKEAWIGWKENGVTVFEELWSVCELIWRSEKKEGSGKKEKKSKSGKDSDRTGLVGYGQAVFCLRTKLANRLDMHFIINNRWSHC</sequence>
<feature type="region of interest" description="Disordered" evidence="1">
    <location>
        <begin position="278"/>
        <end position="300"/>
    </location>
</feature>
<dbReference type="EMBL" id="JARBJD010000063">
    <property type="protein sequence ID" value="KAK2955771.1"/>
    <property type="molecule type" value="Genomic_DNA"/>
</dbReference>
<name>A0ABQ9XWC4_9EUKA</name>
<keyword evidence="3" id="KW-1185">Reference proteome</keyword>
<protein>
    <submittedName>
        <fullName evidence="2">Uncharacterized protein</fullName>
    </submittedName>
</protein>
<evidence type="ECO:0000313" key="2">
    <source>
        <dbReference type="EMBL" id="KAK2955771.1"/>
    </source>
</evidence>
<organism evidence="2 3">
    <name type="scientific">Blattamonas nauphoetae</name>
    <dbReference type="NCBI Taxonomy" id="2049346"/>
    <lineage>
        <taxon>Eukaryota</taxon>
        <taxon>Metamonada</taxon>
        <taxon>Preaxostyla</taxon>
        <taxon>Oxymonadida</taxon>
        <taxon>Blattamonas</taxon>
    </lineage>
</organism>